<evidence type="ECO:0000313" key="3">
    <source>
        <dbReference type="Proteomes" id="UP000823388"/>
    </source>
</evidence>
<proteinExistence type="predicted"/>
<comment type="caution">
    <text evidence="2">The sequence shown here is derived from an EMBL/GenBank/DDBJ whole genome shotgun (WGS) entry which is preliminary data.</text>
</comment>
<reference evidence="2" key="1">
    <citation type="submission" date="2020-05" db="EMBL/GenBank/DDBJ databases">
        <title>WGS assembly of Panicum virgatum.</title>
        <authorList>
            <person name="Lovell J.T."/>
            <person name="Jenkins J."/>
            <person name="Shu S."/>
            <person name="Juenger T.E."/>
            <person name="Schmutz J."/>
        </authorList>
    </citation>
    <scope>NUCLEOTIDE SEQUENCE</scope>
    <source>
        <strain evidence="2">AP13</strain>
    </source>
</reference>
<feature type="region of interest" description="Disordered" evidence="1">
    <location>
        <begin position="32"/>
        <end position="87"/>
    </location>
</feature>
<gene>
    <name evidence="2" type="ORF">PVAP13_7NG236400</name>
</gene>
<sequence length="143" mass="14844">MVVCRRQLSSLPCAVAPAAASTPSFAHNGAASVHAHLPPFPPRTEPHRPPPSSPPHVVPPKRDGRAGALPSLRGGAPPPPFPLAAAPPSAVAATARLSPVSAQSYRRRRAATWMMWQGGAAGTRMPTQSTRGLARHGSFSNCT</sequence>
<accession>A0A8T0Q0N3</accession>
<dbReference type="AlphaFoldDB" id="A0A8T0Q0N3"/>
<organism evidence="2 3">
    <name type="scientific">Panicum virgatum</name>
    <name type="common">Blackwell switchgrass</name>
    <dbReference type="NCBI Taxonomy" id="38727"/>
    <lineage>
        <taxon>Eukaryota</taxon>
        <taxon>Viridiplantae</taxon>
        <taxon>Streptophyta</taxon>
        <taxon>Embryophyta</taxon>
        <taxon>Tracheophyta</taxon>
        <taxon>Spermatophyta</taxon>
        <taxon>Magnoliopsida</taxon>
        <taxon>Liliopsida</taxon>
        <taxon>Poales</taxon>
        <taxon>Poaceae</taxon>
        <taxon>PACMAD clade</taxon>
        <taxon>Panicoideae</taxon>
        <taxon>Panicodae</taxon>
        <taxon>Paniceae</taxon>
        <taxon>Panicinae</taxon>
        <taxon>Panicum</taxon>
        <taxon>Panicum sect. Hiantes</taxon>
    </lineage>
</organism>
<protein>
    <submittedName>
        <fullName evidence="2">Uncharacterized protein</fullName>
    </submittedName>
</protein>
<dbReference type="EMBL" id="CM029050">
    <property type="protein sequence ID" value="KAG2566875.1"/>
    <property type="molecule type" value="Genomic_DNA"/>
</dbReference>
<feature type="region of interest" description="Disordered" evidence="1">
    <location>
        <begin position="121"/>
        <end position="143"/>
    </location>
</feature>
<dbReference type="Proteomes" id="UP000823388">
    <property type="component" value="Chromosome 7N"/>
</dbReference>
<keyword evidence="3" id="KW-1185">Reference proteome</keyword>
<feature type="compositionally biased region" description="Low complexity" evidence="1">
    <location>
        <begin position="66"/>
        <end position="75"/>
    </location>
</feature>
<feature type="compositionally biased region" description="Pro residues" evidence="1">
    <location>
        <begin position="38"/>
        <end position="58"/>
    </location>
</feature>
<evidence type="ECO:0000256" key="1">
    <source>
        <dbReference type="SAM" id="MobiDB-lite"/>
    </source>
</evidence>
<evidence type="ECO:0000313" key="2">
    <source>
        <dbReference type="EMBL" id="KAG2566875.1"/>
    </source>
</evidence>
<name>A0A8T0Q0N3_PANVG</name>